<keyword evidence="3" id="KW-1185">Reference proteome</keyword>
<dbReference type="AlphaFoldDB" id="A0A091C400"/>
<dbReference type="NCBIfam" id="NF003339">
    <property type="entry name" value="PRK04351.1"/>
    <property type="match status" value="1"/>
</dbReference>
<organism evidence="2 3">
    <name type="scientific">Tetragenococcus muriaticus 3MR10-3</name>
    <dbReference type="NCBI Taxonomy" id="1302648"/>
    <lineage>
        <taxon>Bacteria</taxon>
        <taxon>Bacillati</taxon>
        <taxon>Bacillota</taxon>
        <taxon>Bacilli</taxon>
        <taxon>Lactobacillales</taxon>
        <taxon>Enterococcaceae</taxon>
        <taxon>Tetragenococcus</taxon>
    </lineage>
</organism>
<protein>
    <submittedName>
        <fullName evidence="2">Putative SprT family zinc metallopeptidase</fullName>
    </submittedName>
</protein>
<proteinExistence type="predicted"/>
<feature type="domain" description="SprT-like" evidence="1">
    <location>
        <begin position="4"/>
        <end position="144"/>
    </location>
</feature>
<dbReference type="PATRIC" id="fig|1302648.3.peg.1290"/>
<reference evidence="2 3" key="1">
    <citation type="submission" date="2014-08" db="EMBL/GenBank/DDBJ databases">
        <title>Genome sequence of Tetragenococcus muriaticus.</title>
        <authorList>
            <person name="Chuea-nongthon C."/>
            <person name="Rodtong S."/>
            <person name="Yongsawatdigul J."/>
            <person name="Steele J.L."/>
            <person name="Liu X.-y."/>
            <person name="Speers J."/>
            <person name="Glasner J.D."/>
            <person name="Neeno-Eckwall E.C."/>
        </authorList>
    </citation>
    <scope>NUCLEOTIDE SEQUENCE [LARGE SCALE GENOMIC DNA]</scope>
    <source>
        <strain evidence="2 3">3MR10-3</strain>
    </source>
</reference>
<evidence type="ECO:0000259" key="1">
    <source>
        <dbReference type="SMART" id="SM00731"/>
    </source>
</evidence>
<comment type="caution">
    <text evidence="2">The sequence shown here is derived from an EMBL/GenBank/DDBJ whole genome shotgun (WGS) entry which is preliminary data.</text>
</comment>
<dbReference type="SMART" id="SM00731">
    <property type="entry name" value="SprT"/>
    <property type="match status" value="1"/>
</dbReference>
<evidence type="ECO:0000313" key="2">
    <source>
        <dbReference type="EMBL" id="KFN90822.1"/>
    </source>
</evidence>
<dbReference type="InterPro" id="IPR006640">
    <property type="entry name" value="SprT-like_domain"/>
</dbReference>
<sequence length="153" mass="18283">MTEDELQSLVESVSWQFFKKPFTHRASFNTRLRTTGGRYHMKDHHLDFNPKMATLKRETFIGVIKHELCHYHLHIENKGYQHKDADFKELLTKTGGLRYAPNVQTKRKFHVYQCQNCQSLITRQKKMNTHRFVCGKCGGRLHYRHTYQKNKSE</sequence>
<dbReference type="GO" id="GO:0006950">
    <property type="term" value="P:response to stress"/>
    <property type="evidence" value="ECO:0007669"/>
    <property type="project" value="UniProtKB-ARBA"/>
</dbReference>
<name>A0A091C400_9ENTE</name>
<dbReference type="Pfam" id="PF10263">
    <property type="entry name" value="SprT-like"/>
    <property type="match status" value="1"/>
</dbReference>
<dbReference type="RefSeq" id="WP_028789390.1">
    <property type="nucleotide sequence ID" value="NZ_JPVT01000130.1"/>
</dbReference>
<gene>
    <name evidence="2" type="ORF">TMU3MR103_1323</name>
</gene>
<dbReference type="EMBL" id="JPVT01000130">
    <property type="protein sequence ID" value="KFN90822.1"/>
    <property type="molecule type" value="Genomic_DNA"/>
</dbReference>
<accession>A0A091C400</accession>
<dbReference type="Proteomes" id="UP000029381">
    <property type="component" value="Unassembled WGS sequence"/>
</dbReference>
<evidence type="ECO:0000313" key="3">
    <source>
        <dbReference type="Proteomes" id="UP000029381"/>
    </source>
</evidence>